<dbReference type="AlphaFoldDB" id="A0A517ZGK4"/>
<accession>A0A517ZGK4</accession>
<dbReference type="InterPro" id="IPR012669">
    <property type="entry name" value="Pectate_lyase"/>
</dbReference>
<dbReference type="NCBIfam" id="TIGR02474">
    <property type="entry name" value="pec_lyase"/>
    <property type="match status" value="1"/>
</dbReference>
<evidence type="ECO:0000313" key="1">
    <source>
        <dbReference type="EMBL" id="QDU41600.1"/>
    </source>
</evidence>
<dbReference type="SUPFAM" id="SSF81853">
    <property type="entry name" value="Family 10 polysaccharide lyase"/>
    <property type="match status" value="1"/>
</dbReference>
<name>A0A517ZGK4_9PLAN</name>
<gene>
    <name evidence="1" type="ORF">Mal52_00530</name>
</gene>
<dbReference type="GO" id="GO:0016829">
    <property type="term" value="F:lyase activity"/>
    <property type="evidence" value="ECO:0007669"/>
    <property type="project" value="UniProtKB-KW"/>
</dbReference>
<sequence length="396" mass="45627">MWPDFKGYRQSAIVLAVCVVGTVMNHVACRADEADTKLQQALQGTYEPIDLSLFRDSIHHWQMKDGRGRNDQRYRPEQIVHIAENLLRYQNADGGWPANLDWLAEIDVEEIRKIRKGSLGRSTFDNRNTYPQIEYLARVYQATGLPRYREAAVKGLDYLLREQRPTGGWRGKDVDAITFNDDVMVGVMRLLLKIRNGSADFAWLDLPLRARLDRSLEQAIDATLKCQIEVNGRKTAWCQQHDHVTFAPVRARTYELPSITPQESTGVVRFLMELPHPSPEVIEAVESAMAWFEASKIEGLRIKTVPITPVRFEGFTAKIDRIEVQDPQAPPIWTRFYEIETNRPFFCNRDGIKVYRLADVKLERRVGYGWYGNWPVHLKTDVYPAWKARISTPVSP</sequence>
<protein>
    <submittedName>
        <fullName evidence="1">Pectic acid lyase</fullName>
    </submittedName>
</protein>
<keyword evidence="2" id="KW-1185">Reference proteome</keyword>
<dbReference type="EMBL" id="CP036276">
    <property type="protein sequence ID" value="QDU41600.1"/>
    <property type="molecule type" value="Genomic_DNA"/>
</dbReference>
<organism evidence="1 2">
    <name type="scientific">Symmachiella dynata</name>
    <dbReference type="NCBI Taxonomy" id="2527995"/>
    <lineage>
        <taxon>Bacteria</taxon>
        <taxon>Pseudomonadati</taxon>
        <taxon>Planctomycetota</taxon>
        <taxon>Planctomycetia</taxon>
        <taxon>Planctomycetales</taxon>
        <taxon>Planctomycetaceae</taxon>
        <taxon>Symmachiella</taxon>
    </lineage>
</organism>
<reference evidence="1 2" key="1">
    <citation type="submission" date="2019-02" db="EMBL/GenBank/DDBJ databases">
        <title>Deep-cultivation of Planctomycetes and their phenomic and genomic characterization uncovers novel biology.</title>
        <authorList>
            <person name="Wiegand S."/>
            <person name="Jogler M."/>
            <person name="Boedeker C."/>
            <person name="Pinto D."/>
            <person name="Vollmers J."/>
            <person name="Rivas-Marin E."/>
            <person name="Kohn T."/>
            <person name="Peeters S.H."/>
            <person name="Heuer A."/>
            <person name="Rast P."/>
            <person name="Oberbeckmann S."/>
            <person name="Bunk B."/>
            <person name="Jeske O."/>
            <person name="Meyerdierks A."/>
            <person name="Storesund J.E."/>
            <person name="Kallscheuer N."/>
            <person name="Luecker S."/>
            <person name="Lage O.M."/>
            <person name="Pohl T."/>
            <person name="Merkel B.J."/>
            <person name="Hornburger P."/>
            <person name="Mueller R.-W."/>
            <person name="Bruemmer F."/>
            <person name="Labrenz M."/>
            <person name="Spormann A.M."/>
            <person name="Op den Camp H."/>
            <person name="Overmann J."/>
            <person name="Amann R."/>
            <person name="Jetten M.S.M."/>
            <person name="Mascher T."/>
            <person name="Medema M.H."/>
            <person name="Devos D.P."/>
            <person name="Kaster A.-K."/>
            <person name="Ovreas L."/>
            <person name="Rohde M."/>
            <person name="Galperin M.Y."/>
            <person name="Jogler C."/>
        </authorList>
    </citation>
    <scope>NUCLEOTIDE SEQUENCE [LARGE SCALE GENOMIC DNA]</scope>
    <source>
        <strain evidence="1 2">Mal52</strain>
    </source>
</reference>
<dbReference type="Gene3D" id="1.50.10.20">
    <property type="match status" value="1"/>
</dbReference>
<dbReference type="KEGG" id="sdyn:Mal52_00530"/>
<evidence type="ECO:0000313" key="2">
    <source>
        <dbReference type="Proteomes" id="UP000319383"/>
    </source>
</evidence>
<dbReference type="RefSeq" id="WP_145373621.1">
    <property type="nucleotide sequence ID" value="NZ_CP036276.1"/>
</dbReference>
<keyword evidence="1" id="KW-0456">Lyase</keyword>
<dbReference type="Pfam" id="PF09492">
    <property type="entry name" value="Pec_lyase"/>
    <property type="match status" value="1"/>
</dbReference>
<proteinExistence type="predicted"/>
<dbReference type="Proteomes" id="UP000319383">
    <property type="component" value="Chromosome"/>
</dbReference>